<dbReference type="EMBL" id="JACWFH010000035">
    <property type="protein sequence ID" value="MBY0099240.1"/>
    <property type="molecule type" value="Genomic_DNA"/>
</dbReference>
<proteinExistence type="predicted"/>
<name>A0ABS7KAU9_9BACI</name>
<sequence>MADLMVQKLRNNEYFNVQETFDHLYAESKRGRYFNKLYDLIITEENILLAFRNIKSNTGSKTKGTNGHTIKHLNRMNKEKLIRMVRRKLLDYKPEMVRRVMIPKPNGDKRPLGIPTIEDRLIQQMILQILEPIVEAKFHPSSYGFRPNRNTHDALARCYHMVNHSHQHYVVDVDIKGFFDNVNHKKLSKQLWAIGIRDKKVLTIISKMLKAEIEGEGIPQKGTPQGGILSPLLANVVLNELDWWISNQWETKPTRVDYKLKRNRTDALRKTRLKPCYIVRYADDFKIFTNSYENARKLFIAVTKWLKERLGLDVSPEKSKITNLRKNGTDFLGVRFRAVRKGTAKTGYIVNSKISPKAKEKVTKVYQHKLSQLRKSPNPNKVLDLNSFTLGIHNYYKIATRVSSDFNDIRHTIHFKIKTLLKRNIFNPTTEKNAVIDKFYNDFDYKRFKSNGLLVLPFESVRHRIRGQRDPEFTIYAKEDRQRIHKELIHVTAVELEHLRKGNYSSKSTLYENNRISKYVAQKGRCYITGERLMPINCICHHIQPTKMGGTDEYDNLVIIKKDFHMLIHTKYPMKDPIKSHHVHTLDAKALKKLNTLRKVVGFQALVI</sequence>
<dbReference type="InterPro" id="IPR000477">
    <property type="entry name" value="RT_dom"/>
</dbReference>
<accession>A0ABS7KAU9</accession>
<feature type="domain" description="Reverse transcriptase" evidence="1">
    <location>
        <begin position="83"/>
        <end position="336"/>
    </location>
</feature>
<dbReference type="SUPFAM" id="SSF56672">
    <property type="entry name" value="DNA/RNA polymerases"/>
    <property type="match status" value="1"/>
</dbReference>
<gene>
    <name evidence="2" type="primary">ltrA</name>
    <name evidence="2" type="ORF">H0185_20960</name>
</gene>
<keyword evidence="2" id="KW-0808">Transferase</keyword>
<dbReference type="Gene3D" id="1.10.30.50">
    <property type="match status" value="1"/>
</dbReference>
<dbReference type="PROSITE" id="PS50878">
    <property type="entry name" value="RT_POL"/>
    <property type="match status" value="1"/>
</dbReference>
<dbReference type="PANTHER" id="PTHR34047:SF8">
    <property type="entry name" value="PROTEIN YKFC"/>
    <property type="match status" value="1"/>
</dbReference>
<dbReference type="InterPro" id="IPR051083">
    <property type="entry name" value="GrpII_Intron_Splice-Mob/Def"/>
</dbReference>
<evidence type="ECO:0000313" key="2">
    <source>
        <dbReference type="EMBL" id="MBY0099240.1"/>
    </source>
</evidence>
<dbReference type="InterPro" id="IPR003615">
    <property type="entry name" value="HNH_nuc"/>
</dbReference>
<organism evidence="2 3">
    <name type="scientific">Mesobacillus maritimus</name>
    <dbReference type="NCBI Taxonomy" id="1643336"/>
    <lineage>
        <taxon>Bacteria</taxon>
        <taxon>Bacillati</taxon>
        <taxon>Bacillota</taxon>
        <taxon>Bacilli</taxon>
        <taxon>Bacillales</taxon>
        <taxon>Bacillaceae</taxon>
        <taxon>Mesobacillus</taxon>
    </lineage>
</organism>
<dbReference type="GO" id="GO:0003964">
    <property type="term" value="F:RNA-directed DNA polymerase activity"/>
    <property type="evidence" value="ECO:0007669"/>
    <property type="project" value="UniProtKB-KW"/>
</dbReference>
<protein>
    <submittedName>
        <fullName evidence="2">Group II intron reverse transcriptase/maturase</fullName>
        <ecNumber evidence="2">2.7.7.49</ecNumber>
    </submittedName>
</protein>
<comment type="caution">
    <text evidence="2">The sequence shown here is derived from an EMBL/GenBank/DDBJ whole genome shotgun (WGS) entry which is preliminary data.</text>
</comment>
<reference evidence="2 3" key="1">
    <citation type="submission" date="2020-07" db="EMBL/GenBank/DDBJ databases">
        <title>Fungal Genomes of the International Space Station.</title>
        <authorList>
            <person name="Seuylemezian A."/>
            <person name="Singh N.K."/>
            <person name="Wood J."/>
            <person name="Venkateswaran K."/>
        </authorList>
    </citation>
    <scope>NUCLEOTIDE SEQUENCE [LARGE SCALE GENOMIC DNA]</scope>
    <source>
        <strain evidence="2 3">PL-B2</strain>
    </source>
</reference>
<keyword evidence="2" id="KW-0548">Nucleotidyltransferase</keyword>
<dbReference type="InterPro" id="IPR043502">
    <property type="entry name" value="DNA/RNA_pol_sf"/>
</dbReference>
<dbReference type="NCBIfam" id="TIGR04416">
    <property type="entry name" value="group_II_RT_mat"/>
    <property type="match status" value="1"/>
</dbReference>
<keyword evidence="3" id="KW-1185">Reference proteome</keyword>
<dbReference type="CDD" id="cd00085">
    <property type="entry name" value="HNHc"/>
    <property type="match status" value="1"/>
</dbReference>
<evidence type="ECO:0000313" key="3">
    <source>
        <dbReference type="Proteomes" id="UP000769780"/>
    </source>
</evidence>
<keyword evidence="2" id="KW-0695">RNA-directed DNA polymerase</keyword>
<dbReference type="CDD" id="cd01651">
    <property type="entry name" value="RT_G2_intron"/>
    <property type="match status" value="1"/>
</dbReference>
<dbReference type="InterPro" id="IPR030931">
    <property type="entry name" value="Group_II_RT_mat"/>
</dbReference>
<dbReference type="Proteomes" id="UP000769780">
    <property type="component" value="Unassembled WGS sequence"/>
</dbReference>
<dbReference type="EC" id="2.7.7.49" evidence="2"/>
<dbReference type="PANTHER" id="PTHR34047">
    <property type="entry name" value="NUCLEAR INTRON MATURASE 1, MITOCHONDRIAL-RELATED"/>
    <property type="match status" value="1"/>
</dbReference>
<dbReference type="Pfam" id="PF00078">
    <property type="entry name" value="RVT_1"/>
    <property type="match status" value="1"/>
</dbReference>
<evidence type="ECO:0000259" key="1">
    <source>
        <dbReference type="PROSITE" id="PS50878"/>
    </source>
</evidence>
<dbReference type="RefSeq" id="WP_221875461.1">
    <property type="nucleotide sequence ID" value="NZ_JACWFH010000035.1"/>
</dbReference>